<dbReference type="HOGENOM" id="CLU_3264556_0_0_6"/>
<dbReference type="EMBL" id="AGWR01000016">
    <property type="protein sequence ID" value="EKB28108.1"/>
    <property type="molecule type" value="Genomic_DNA"/>
</dbReference>
<evidence type="ECO:0000313" key="3">
    <source>
        <dbReference type="Proteomes" id="UP000005149"/>
    </source>
</evidence>
<keyword evidence="3" id="KW-1185">Reference proteome</keyword>
<organism evidence="2 3">
    <name type="scientific">Aeromonas dhakensis</name>
    <dbReference type="NCBI Taxonomy" id="196024"/>
    <lineage>
        <taxon>Bacteria</taxon>
        <taxon>Pseudomonadati</taxon>
        <taxon>Pseudomonadota</taxon>
        <taxon>Gammaproteobacteria</taxon>
        <taxon>Aeromonadales</taxon>
        <taxon>Aeromonadaceae</taxon>
        <taxon>Aeromonas</taxon>
    </lineage>
</organism>
<dbReference type="Proteomes" id="UP000005149">
    <property type="component" value="Unassembled WGS sequence"/>
</dbReference>
<evidence type="ECO:0000313" key="2">
    <source>
        <dbReference type="EMBL" id="EKB28108.1"/>
    </source>
</evidence>
<name>K1JN55_9GAMM</name>
<dbReference type="PATRIC" id="fig|1073377.4.peg.2457"/>
<protein>
    <submittedName>
        <fullName evidence="2">Uncharacterized protein</fullName>
    </submittedName>
</protein>
<feature type="compositionally biased region" description="Polar residues" evidence="1">
    <location>
        <begin position="10"/>
        <end position="25"/>
    </location>
</feature>
<dbReference type="AlphaFoldDB" id="K1JN55"/>
<gene>
    <name evidence="2" type="ORF">HMPREF1171_02399</name>
</gene>
<proteinExistence type="predicted"/>
<comment type="caution">
    <text evidence="2">The sequence shown here is derived from an EMBL/GenBank/DDBJ whole genome shotgun (WGS) entry which is preliminary data.</text>
</comment>
<reference evidence="2 3" key="1">
    <citation type="submission" date="2012-06" db="EMBL/GenBank/DDBJ databases">
        <title>The Genome Sequence of Aeromonas hydrophila SSU.</title>
        <authorList>
            <consortium name="The Broad Institute Genome Sequencing Platform"/>
            <person name="Earl A."/>
            <person name="Ward D."/>
            <person name="Feldgarden M."/>
            <person name="Gevers D."/>
            <person name="Chopra A."/>
            <person name="Walker B."/>
            <person name="Young S.K."/>
            <person name="Zeng Q."/>
            <person name="Gargeya S."/>
            <person name="Fitzgerald M."/>
            <person name="Haas B."/>
            <person name="Abouelleil A."/>
            <person name="Alvarado L."/>
            <person name="Arachchi H.M."/>
            <person name="Berlin A.M."/>
            <person name="Chapman S.B."/>
            <person name="Goldberg J."/>
            <person name="Griggs A."/>
            <person name="Gujja S."/>
            <person name="Hansen M."/>
            <person name="Howarth C."/>
            <person name="Imamovic A."/>
            <person name="Larimer J."/>
            <person name="McCowan C."/>
            <person name="Montmayeur A."/>
            <person name="Murphy C."/>
            <person name="Neiman D."/>
            <person name="Pearson M."/>
            <person name="Priest M."/>
            <person name="Roberts A."/>
            <person name="Saif S."/>
            <person name="Shea T."/>
            <person name="Sisk P."/>
            <person name="Sykes S."/>
            <person name="Wortman J."/>
            <person name="Nusbaum C."/>
            <person name="Birren B."/>
        </authorList>
    </citation>
    <scope>NUCLEOTIDE SEQUENCE [LARGE SCALE GENOMIC DNA]</scope>
    <source>
        <strain evidence="2 3">SSU</strain>
    </source>
</reference>
<feature type="region of interest" description="Disordered" evidence="1">
    <location>
        <begin position="1"/>
        <end position="25"/>
    </location>
</feature>
<accession>K1JN55</accession>
<evidence type="ECO:0000256" key="1">
    <source>
        <dbReference type="SAM" id="MobiDB-lite"/>
    </source>
</evidence>
<sequence>MIQRQFVFKGSSSSGGPVTLNSSSGDLGTMLELVVGKQGDK</sequence>